<dbReference type="Pfam" id="PF03865">
    <property type="entry name" value="ShlB"/>
    <property type="match status" value="1"/>
</dbReference>
<feature type="domain" description="Haemolysin activator HlyB C-terminal" evidence="4">
    <location>
        <begin position="257"/>
        <end position="492"/>
    </location>
</feature>
<comment type="caution">
    <text evidence="6">The sequence shown here is derived from an EMBL/GenBank/DDBJ whole genome shotgun (WGS) entry which is preliminary data.</text>
</comment>
<dbReference type="Pfam" id="PF08479">
    <property type="entry name" value="POTRA_2"/>
    <property type="match status" value="1"/>
</dbReference>
<dbReference type="GO" id="GO:0008320">
    <property type="term" value="F:protein transmembrane transporter activity"/>
    <property type="evidence" value="ECO:0007669"/>
    <property type="project" value="TreeGrafter"/>
</dbReference>
<evidence type="ECO:0000256" key="2">
    <source>
        <dbReference type="ARBA" id="ARBA00022692"/>
    </source>
</evidence>
<dbReference type="Gene3D" id="3.10.20.310">
    <property type="entry name" value="membrane protein fhac"/>
    <property type="match status" value="1"/>
</dbReference>
<keyword evidence="7" id="KW-1185">Reference proteome</keyword>
<evidence type="ECO:0000256" key="1">
    <source>
        <dbReference type="ARBA" id="ARBA00022452"/>
    </source>
</evidence>
<evidence type="ECO:0000313" key="7">
    <source>
        <dbReference type="Proteomes" id="UP000051221"/>
    </source>
</evidence>
<evidence type="ECO:0000313" key="6">
    <source>
        <dbReference type="EMBL" id="KQH84616.1"/>
    </source>
</evidence>
<dbReference type="PANTHER" id="PTHR34597:SF6">
    <property type="entry name" value="BLR6126 PROTEIN"/>
    <property type="match status" value="1"/>
</dbReference>
<organism evidence="6 7">
    <name type="scientific">Vibrio furnissii</name>
    <dbReference type="NCBI Taxonomy" id="29494"/>
    <lineage>
        <taxon>Bacteria</taxon>
        <taxon>Pseudomonadati</taxon>
        <taxon>Pseudomonadota</taxon>
        <taxon>Gammaproteobacteria</taxon>
        <taxon>Vibrionales</taxon>
        <taxon>Vibrionaceae</taxon>
        <taxon>Vibrio</taxon>
    </lineage>
</organism>
<dbReference type="AlphaFoldDB" id="A0A0Q2UVQ2"/>
<dbReference type="InterPro" id="IPR005565">
    <property type="entry name" value="Hemolysn_activator_HlyB_C"/>
</dbReference>
<keyword evidence="3" id="KW-0998">Cell outer membrane</keyword>
<dbReference type="PANTHER" id="PTHR34597">
    <property type="entry name" value="SLR1661 PROTEIN"/>
    <property type="match status" value="1"/>
</dbReference>
<keyword evidence="1" id="KW-1134">Transmembrane beta strand</keyword>
<sequence>MGKKPAVLFISFIFLCFSFVIEANEPPLLVTPKGILDIESEPIDTSAVESMVGDVDAQSAEIIQTIHFSGGTSLDLNLLAQDVGFLIGQPYSTDLVQIAISRVSERFHASGFPLAFATVGQHGFSDGKLTITVVEGYIIRSEVVVDDEAVKQRIQSILASVVNQKPARQASLERAIALIHAIPGYQFSMALPRPKTRSGATSLRVEQNNREIFEPFVGYSMQQRGDKNMLVGLKANVNQAYLETIQLTGLIPIDGGDQQYYAAALTHALGYDGWTSRLNLSYYQDKDDTVLVVGGNEVNIANRIERQSANYGLAYPFVLNKNNRVTVELGLLYETEDREYGLSLNDTYLGALEDSLRYLIARLHVNAQRVTDDLAFAFGIGVNRSINGAFHYESDLGQQTIYDEGMMFYNLDVAASYTMAMRYVLSLRANGLYANDPIVPSQRVNFGGVNYGRAYSEGTLEGDRGYGAELKFMYKSRRKNIYFNPFVLVDYAYAEQVRLVLPYADTSSAAIGFETGYRQHLHLVFDYATPLLEHNERFSKAVYNLSLRWKF</sequence>
<dbReference type="InterPro" id="IPR013686">
    <property type="entry name" value="Polypept-transport_assoc_ShlB"/>
</dbReference>
<dbReference type="GO" id="GO:0046819">
    <property type="term" value="P:protein secretion by the type V secretion system"/>
    <property type="evidence" value="ECO:0007669"/>
    <property type="project" value="TreeGrafter"/>
</dbReference>
<dbReference type="InterPro" id="IPR051544">
    <property type="entry name" value="TPS_OM_transporter"/>
</dbReference>
<dbReference type="GO" id="GO:0098046">
    <property type="term" value="C:type V protein secretion system complex"/>
    <property type="evidence" value="ECO:0007669"/>
    <property type="project" value="TreeGrafter"/>
</dbReference>
<evidence type="ECO:0000259" key="4">
    <source>
        <dbReference type="Pfam" id="PF03865"/>
    </source>
</evidence>
<protein>
    <recommendedName>
        <fullName evidence="8">Hemin-binding protein</fullName>
    </recommendedName>
</protein>
<feature type="domain" description="Polypeptide-transport-associated ShlB-type" evidence="5">
    <location>
        <begin position="63"/>
        <end position="136"/>
    </location>
</feature>
<accession>A0A0Q2UVQ2</accession>
<reference evidence="6 7" key="1">
    <citation type="submission" date="2015-08" db="EMBL/GenBank/DDBJ databases">
        <title>Antibacterial properties of a collection of Vibrionaceae strains.</title>
        <authorList>
            <person name="Giubergia S."/>
        </authorList>
    </citation>
    <scope>NUCLEOTIDE SEQUENCE [LARGE SCALE GENOMIC DNA]</scope>
    <source>
        <strain evidence="6 7">S0821</strain>
    </source>
</reference>
<evidence type="ECO:0000256" key="3">
    <source>
        <dbReference type="ARBA" id="ARBA00023237"/>
    </source>
</evidence>
<dbReference type="InParanoid" id="A0A0Q2UVQ2"/>
<dbReference type="Gene3D" id="2.40.160.50">
    <property type="entry name" value="membrane protein fhac: a member of the omp85/tpsb transporter family"/>
    <property type="match status" value="1"/>
</dbReference>
<keyword evidence="1" id="KW-0472">Membrane</keyword>
<keyword evidence="2" id="KW-0812">Transmembrane</keyword>
<proteinExistence type="predicted"/>
<evidence type="ECO:0000259" key="5">
    <source>
        <dbReference type="Pfam" id="PF08479"/>
    </source>
</evidence>
<name>A0A0Q2UVQ2_VIBFU</name>
<gene>
    <name evidence="6" type="ORF">AMR76_17575</name>
</gene>
<dbReference type="Proteomes" id="UP000051221">
    <property type="component" value="Unassembled WGS sequence"/>
</dbReference>
<evidence type="ECO:0008006" key="8">
    <source>
        <dbReference type="Google" id="ProtNLM"/>
    </source>
</evidence>
<dbReference type="RefSeq" id="WP_055466736.1">
    <property type="nucleotide sequence ID" value="NZ_LKHS01000017.1"/>
</dbReference>
<dbReference type="EMBL" id="LKHS01000017">
    <property type="protein sequence ID" value="KQH84616.1"/>
    <property type="molecule type" value="Genomic_DNA"/>
</dbReference>